<keyword evidence="4" id="KW-0808">Transferase</keyword>
<dbReference type="SFLD" id="SFLDS00019">
    <property type="entry name" value="Glutathione_Transferase_(cytos"/>
    <property type="match status" value="1"/>
</dbReference>
<feature type="domain" description="GST C-terminal" evidence="3">
    <location>
        <begin position="85"/>
        <end position="207"/>
    </location>
</feature>
<dbReference type="CDD" id="cd03057">
    <property type="entry name" value="GST_N_Beta"/>
    <property type="match status" value="1"/>
</dbReference>
<dbReference type="SFLD" id="SFLDG00358">
    <property type="entry name" value="Main_(cytGST)"/>
    <property type="match status" value="1"/>
</dbReference>
<dbReference type="Proteomes" id="UP000180253">
    <property type="component" value="Unassembled WGS sequence"/>
</dbReference>
<sequence length="211" mass="24727">MYTLFYYPRNASLAPHFVLKALNVPYQLELVDRKKVVQKSAQYLKLNPTGRIPTLVDDDFALFESAAICLYLCEKHPDGHLLPSEPMARAEFYQWLMYLTTTLQNELMVYYYPERHTQNAIMYDDIVNTQQSRISECFELLNKQIGDKTYMVNDQFTVCDCYMFMLCIWADELKKPPLSFPNLNRYLKTLAQHPAIKAVCELEETDLSAYK</sequence>
<dbReference type="SUPFAM" id="SSF52833">
    <property type="entry name" value="Thioredoxin-like"/>
    <property type="match status" value="1"/>
</dbReference>
<dbReference type="EMBL" id="MNAN01000034">
    <property type="protein sequence ID" value="OHU94397.1"/>
    <property type="molecule type" value="Genomic_DNA"/>
</dbReference>
<evidence type="ECO:0000256" key="1">
    <source>
        <dbReference type="RuleBase" id="RU003494"/>
    </source>
</evidence>
<accession>A0A1S1N4U4</accession>
<dbReference type="RefSeq" id="WP_070992839.1">
    <property type="nucleotide sequence ID" value="NZ_CBCSHD010000009.1"/>
</dbReference>
<dbReference type="CDD" id="cd03188">
    <property type="entry name" value="GST_C_Beta"/>
    <property type="match status" value="1"/>
</dbReference>
<dbReference type="InterPro" id="IPR036249">
    <property type="entry name" value="Thioredoxin-like_sf"/>
</dbReference>
<comment type="similarity">
    <text evidence="1">Belongs to the GST superfamily.</text>
</comment>
<dbReference type="PANTHER" id="PTHR44051:SF8">
    <property type="entry name" value="GLUTATHIONE S-TRANSFERASE GSTA"/>
    <property type="match status" value="1"/>
</dbReference>
<gene>
    <name evidence="4" type="ORF">BIW53_15075</name>
</gene>
<dbReference type="AlphaFoldDB" id="A0A1S1N4U4"/>
<evidence type="ECO:0000259" key="3">
    <source>
        <dbReference type="PROSITE" id="PS50405"/>
    </source>
</evidence>
<dbReference type="Pfam" id="PF02798">
    <property type="entry name" value="GST_N"/>
    <property type="match status" value="1"/>
</dbReference>
<dbReference type="PANTHER" id="PTHR44051">
    <property type="entry name" value="GLUTATHIONE S-TRANSFERASE-RELATED"/>
    <property type="match status" value="1"/>
</dbReference>
<evidence type="ECO:0000313" key="5">
    <source>
        <dbReference type="Proteomes" id="UP000180253"/>
    </source>
</evidence>
<dbReference type="STRING" id="327939.BIW53_15075"/>
<keyword evidence="5" id="KW-1185">Reference proteome</keyword>
<dbReference type="InterPro" id="IPR040079">
    <property type="entry name" value="Glutathione_S-Trfase"/>
</dbReference>
<dbReference type="Gene3D" id="1.20.1050.10">
    <property type="match status" value="1"/>
</dbReference>
<dbReference type="Pfam" id="PF00043">
    <property type="entry name" value="GST_C"/>
    <property type="match status" value="1"/>
</dbReference>
<feature type="domain" description="GST N-terminal" evidence="2">
    <location>
        <begin position="1"/>
        <end position="80"/>
    </location>
</feature>
<dbReference type="PROSITE" id="PS50404">
    <property type="entry name" value="GST_NTER"/>
    <property type="match status" value="1"/>
</dbReference>
<organism evidence="4 5">
    <name type="scientific">Pseudoalteromonas byunsanensis</name>
    <dbReference type="NCBI Taxonomy" id="327939"/>
    <lineage>
        <taxon>Bacteria</taxon>
        <taxon>Pseudomonadati</taxon>
        <taxon>Pseudomonadota</taxon>
        <taxon>Gammaproteobacteria</taxon>
        <taxon>Alteromonadales</taxon>
        <taxon>Pseudoalteromonadaceae</taxon>
        <taxon>Pseudoalteromonas</taxon>
    </lineage>
</organism>
<proteinExistence type="inferred from homology"/>
<reference evidence="4 5" key="1">
    <citation type="submission" date="2016-10" db="EMBL/GenBank/DDBJ databases">
        <title>Pseudoalteromonas amylolytica sp. nov., isolated from the surface seawater.</title>
        <authorList>
            <person name="Wu Y.-H."/>
            <person name="Cheng H."/>
            <person name="Jin X.-B."/>
            <person name="Wang C.-S."/>
            <person name="Xu X.-W."/>
        </authorList>
    </citation>
    <scope>NUCLEOTIDE SEQUENCE [LARGE SCALE GENOMIC DNA]</scope>
    <source>
        <strain evidence="4 5">JCM 12483</strain>
    </source>
</reference>
<comment type="caution">
    <text evidence="4">The sequence shown here is derived from an EMBL/GenBank/DDBJ whole genome shotgun (WGS) entry which is preliminary data.</text>
</comment>
<dbReference type="SUPFAM" id="SSF47616">
    <property type="entry name" value="GST C-terminal domain-like"/>
    <property type="match status" value="1"/>
</dbReference>
<protein>
    <submittedName>
        <fullName evidence="4">Glutathione S-transferase</fullName>
    </submittedName>
</protein>
<name>A0A1S1N4U4_9GAMM</name>
<dbReference type="Gene3D" id="3.40.30.10">
    <property type="entry name" value="Glutaredoxin"/>
    <property type="match status" value="1"/>
</dbReference>
<dbReference type="OrthoDB" id="5740960at2"/>
<evidence type="ECO:0000313" key="4">
    <source>
        <dbReference type="EMBL" id="OHU94397.1"/>
    </source>
</evidence>
<dbReference type="GO" id="GO:0016740">
    <property type="term" value="F:transferase activity"/>
    <property type="evidence" value="ECO:0007669"/>
    <property type="project" value="UniProtKB-KW"/>
</dbReference>
<dbReference type="InterPro" id="IPR004045">
    <property type="entry name" value="Glutathione_S-Trfase_N"/>
</dbReference>
<dbReference type="InterPro" id="IPR004046">
    <property type="entry name" value="GST_C"/>
</dbReference>
<dbReference type="InterPro" id="IPR010987">
    <property type="entry name" value="Glutathione-S-Trfase_C-like"/>
</dbReference>
<dbReference type="SFLD" id="SFLDG01150">
    <property type="entry name" value="Main.1:_Beta-like"/>
    <property type="match status" value="1"/>
</dbReference>
<evidence type="ECO:0000259" key="2">
    <source>
        <dbReference type="PROSITE" id="PS50404"/>
    </source>
</evidence>
<dbReference type="InterPro" id="IPR036282">
    <property type="entry name" value="Glutathione-S-Trfase_C_sf"/>
</dbReference>
<dbReference type="PROSITE" id="PS50405">
    <property type="entry name" value="GST_CTER"/>
    <property type="match status" value="1"/>
</dbReference>